<name>A0A7I8IFA2_SPIIN</name>
<dbReference type="Gene3D" id="2.10.69.10">
    <property type="entry name" value="Cysteine Protease (Bromelain) Inhibitor, subunit H"/>
    <property type="match status" value="1"/>
</dbReference>
<organism evidence="4">
    <name type="scientific">Spirodela intermedia</name>
    <name type="common">Intermediate duckweed</name>
    <dbReference type="NCBI Taxonomy" id="51605"/>
    <lineage>
        <taxon>Eukaryota</taxon>
        <taxon>Viridiplantae</taxon>
        <taxon>Streptophyta</taxon>
        <taxon>Embryophyta</taxon>
        <taxon>Tracheophyta</taxon>
        <taxon>Spermatophyta</taxon>
        <taxon>Magnoliopsida</taxon>
        <taxon>Liliopsida</taxon>
        <taxon>Araceae</taxon>
        <taxon>Lemnoideae</taxon>
        <taxon>Spirodela</taxon>
    </lineage>
</organism>
<keyword evidence="3" id="KW-0732">Signal</keyword>
<dbReference type="AlphaFoldDB" id="A0A7I8IFA2"/>
<dbReference type="InterPro" id="IPR035995">
    <property type="entry name" value="Bowman-Birk_prot_inh"/>
</dbReference>
<accession>A0A7I8IFA2</accession>
<sequence length="125" mass="13345">MEGGKILVISVLLLETLLVAVLAASAPDPFAGLRVGGKEGLPKGEIDCCDNCKCGGDTTSCTCQDSLTGGCADGCKDCHREHGLYRCRDVMDVCPESCDYDYDDEGVWRAGDYGLERRAPPFTSD</sequence>
<evidence type="ECO:0000313" key="5">
    <source>
        <dbReference type="Proteomes" id="UP001189122"/>
    </source>
</evidence>
<gene>
    <name evidence="4" type="ORF">SI7747_02003020</name>
</gene>
<dbReference type="GO" id="GO:0005576">
    <property type="term" value="C:extracellular region"/>
    <property type="evidence" value="ECO:0007669"/>
    <property type="project" value="InterPro"/>
</dbReference>
<evidence type="ECO:0000256" key="1">
    <source>
        <dbReference type="ARBA" id="ARBA00022690"/>
    </source>
</evidence>
<evidence type="ECO:0000313" key="4">
    <source>
        <dbReference type="EMBL" id="CAA2616806.1"/>
    </source>
</evidence>
<feature type="signal peptide" evidence="3">
    <location>
        <begin position="1"/>
        <end position="23"/>
    </location>
</feature>
<keyword evidence="1" id="KW-0646">Protease inhibitor</keyword>
<dbReference type="EMBL" id="LR743589">
    <property type="protein sequence ID" value="CAA2616806.1"/>
    <property type="molecule type" value="Genomic_DNA"/>
</dbReference>
<reference evidence="4 5" key="1">
    <citation type="submission" date="2019-12" db="EMBL/GenBank/DDBJ databases">
        <authorList>
            <person name="Scholz U."/>
            <person name="Mascher M."/>
            <person name="Fiebig A."/>
        </authorList>
    </citation>
    <scope>NUCLEOTIDE SEQUENCE</scope>
</reference>
<protein>
    <submittedName>
        <fullName evidence="4">Uncharacterized protein</fullName>
    </submittedName>
</protein>
<feature type="chain" id="PRO_5029605956" evidence="3">
    <location>
        <begin position="24"/>
        <end position="125"/>
    </location>
</feature>
<evidence type="ECO:0000256" key="2">
    <source>
        <dbReference type="ARBA" id="ARBA00023157"/>
    </source>
</evidence>
<evidence type="ECO:0000256" key="3">
    <source>
        <dbReference type="SAM" id="SignalP"/>
    </source>
</evidence>
<dbReference type="Proteomes" id="UP001189122">
    <property type="component" value="Unassembled WGS sequence"/>
</dbReference>
<dbReference type="EMBL" id="CACRZD030000002">
    <property type="protein sequence ID" value="CAA6656480.1"/>
    <property type="molecule type" value="Genomic_DNA"/>
</dbReference>
<proteinExistence type="predicted"/>
<keyword evidence="2" id="KW-1015">Disulfide bond</keyword>
<dbReference type="GO" id="GO:0004867">
    <property type="term" value="F:serine-type endopeptidase inhibitor activity"/>
    <property type="evidence" value="ECO:0007669"/>
    <property type="project" value="InterPro"/>
</dbReference>
<keyword evidence="5" id="KW-1185">Reference proteome</keyword>
<dbReference type="SUPFAM" id="SSF57247">
    <property type="entry name" value="Bowman-Birk inhibitor, BBI"/>
    <property type="match status" value="1"/>
</dbReference>